<sequence length="111" mass="11699">MTLYPYSKITTKKLGLLLFAARAITLLGFLAFAVAFIVVSFMLISYGHISIPDDFYRRGDYTGLSAMFILAVGFACLIACSLVGGIAAALVAIESNLNASKSSSHSGPLNG</sequence>
<dbReference type="EMBL" id="AP027272">
    <property type="protein sequence ID" value="BDX06903.1"/>
    <property type="molecule type" value="Genomic_DNA"/>
</dbReference>
<keyword evidence="1" id="KW-1133">Transmembrane helix</keyword>
<feature type="transmembrane region" description="Helical" evidence="1">
    <location>
        <begin position="64"/>
        <end position="93"/>
    </location>
</feature>
<dbReference type="Proteomes" id="UP001333710">
    <property type="component" value="Chromosome"/>
</dbReference>
<gene>
    <name evidence="2" type="ORF">MACH26_24240</name>
</gene>
<proteinExistence type="predicted"/>
<dbReference type="AlphaFoldDB" id="A0AA48KQW6"/>
<reference evidence="2" key="1">
    <citation type="submission" date="2023-01" db="EMBL/GenBank/DDBJ databases">
        <title>Complete genome sequence of Planctobacterium marinum strain Dej080120_11.</title>
        <authorList>
            <person name="Ueki S."/>
            <person name="Maruyama F."/>
        </authorList>
    </citation>
    <scope>NUCLEOTIDE SEQUENCE</scope>
    <source>
        <strain evidence="2">Dej080120_11</strain>
    </source>
</reference>
<keyword evidence="1" id="KW-0472">Membrane</keyword>
<protein>
    <submittedName>
        <fullName evidence="2">Uncharacterized protein</fullName>
    </submittedName>
</protein>
<keyword evidence="1" id="KW-0812">Transmembrane</keyword>
<evidence type="ECO:0000313" key="3">
    <source>
        <dbReference type="Proteomes" id="UP001333710"/>
    </source>
</evidence>
<dbReference type="RefSeq" id="WP_338292898.1">
    <property type="nucleotide sequence ID" value="NZ_AP027272.1"/>
</dbReference>
<keyword evidence="3" id="KW-1185">Reference proteome</keyword>
<evidence type="ECO:0000313" key="2">
    <source>
        <dbReference type="EMBL" id="BDX06903.1"/>
    </source>
</evidence>
<dbReference type="KEGG" id="pmaw:MACH26_24240"/>
<organism evidence="2 3">
    <name type="scientific">Planctobacterium marinum</name>
    <dbReference type="NCBI Taxonomy" id="1631968"/>
    <lineage>
        <taxon>Bacteria</taxon>
        <taxon>Pseudomonadati</taxon>
        <taxon>Pseudomonadota</taxon>
        <taxon>Gammaproteobacteria</taxon>
        <taxon>Alteromonadales</taxon>
        <taxon>Alteromonadaceae</taxon>
        <taxon>Planctobacterium</taxon>
    </lineage>
</organism>
<feature type="transmembrane region" description="Helical" evidence="1">
    <location>
        <begin position="16"/>
        <end position="44"/>
    </location>
</feature>
<evidence type="ECO:0000256" key="1">
    <source>
        <dbReference type="SAM" id="Phobius"/>
    </source>
</evidence>
<accession>A0AA48KQW6</accession>
<name>A0AA48KQW6_9ALTE</name>